<reference evidence="2" key="1">
    <citation type="submission" date="2019-03" db="EMBL/GenBank/DDBJ databases">
        <title>Single cell metagenomics reveals metabolic interactions within the superorganism composed of flagellate Streblomastix strix and complex community of Bacteroidetes bacteria on its surface.</title>
        <authorList>
            <person name="Treitli S.C."/>
            <person name="Kolisko M."/>
            <person name="Husnik F."/>
            <person name="Keeling P."/>
            <person name="Hampl V."/>
        </authorList>
    </citation>
    <scope>NUCLEOTIDE SEQUENCE</scope>
    <source>
        <strain evidence="2">STM</strain>
    </source>
</reference>
<proteinExistence type="predicted"/>
<comment type="caution">
    <text evidence="2">The sequence shown here is derived from an EMBL/GenBank/DDBJ whole genome shotgun (WGS) entry which is preliminary data.</text>
</comment>
<keyword evidence="1" id="KW-1133">Transmembrane helix</keyword>
<dbReference type="AlphaFoldDB" id="A0A5J4T1H8"/>
<evidence type="ECO:0000256" key="1">
    <source>
        <dbReference type="SAM" id="Phobius"/>
    </source>
</evidence>
<name>A0A5J4T1H8_9ZZZZ</name>
<gene>
    <name evidence="2" type="ORF">EZS27_000286</name>
</gene>
<keyword evidence="1" id="KW-0472">Membrane</keyword>
<dbReference type="EMBL" id="SNRY01000003">
    <property type="protein sequence ID" value="KAA6352336.1"/>
    <property type="molecule type" value="Genomic_DNA"/>
</dbReference>
<feature type="transmembrane region" description="Helical" evidence="1">
    <location>
        <begin position="82"/>
        <end position="100"/>
    </location>
</feature>
<feature type="transmembrane region" description="Helical" evidence="1">
    <location>
        <begin position="12"/>
        <end position="29"/>
    </location>
</feature>
<protein>
    <submittedName>
        <fullName evidence="2">Uncharacterized protein</fullName>
    </submittedName>
</protein>
<evidence type="ECO:0000313" key="2">
    <source>
        <dbReference type="EMBL" id="KAA6352336.1"/>
    </source>
</evidence>
<feature type="transmembrane region" description="Helical" evidence="1">
    <location>
        <begin position="106"/>
        <end position="125"/>
    </location>
</feature>
<feature type="transmembrane region" description="Helical" evidence="1">
    <location>
        <begin position="41"/>
        <end position="62"/>
    </location>
</feature>
<accession>A0A5J4T1H8</accession>
<organism evidence="2">
    <name type="scientific">termite gut metagenome</name>
    <dbReference type="NCBI Taxonomy" id="433724"/>
    <lineage>
        <taxon>unclassified sequences</taxon>
        <taxon>metagenomes</taxon>
        <taxon>organismal metagenomes</taxon>
    </lineage>
</organism>
<keyword evidence="1" id="KW-0812">Transmembrane</keyword>
<sequence>MDINRAKYRYIIIHSCITLLIALGGGYVLHSLIPEHYFDGYPFIAIYFFVLGVVHFCLFDLYGKYTQRKKLLLYMLIKVQKLILSIIVLAVYCLLVRTFIMEFAFTLVAFYLITLLFETMFFYNFEWKSKKNRVK</sequence>